<sequence length="199" mass="22640">MKKGFFLLCCISMTAQADSVAVRTGPHIKYSDNHQLIIVSPPEVMLTQGKMLKLERYQPIPIDPSYSVTYQLFDDGTHKEQWRIEVQGDEYPVHLSNDGQYLITAGGWASGCGANQYPAVAFFKNGQLLKRYAVEDLIENKNSVECTASHYIWRSRDHSYPQISNNVYALKTIENRVIRFDITTGKILNAISAKDNRYQ</sequence>
<evidence type="ECO:0000313" key="2">
    <source>
        <dbReference type="EMBL" id="CAH0535451.1"/>
    </source>
</evidence>
<keyword evidence="3" id="KW-1185">Reference proteome</keyword>
<evidence type="ECO:0000313" key="3">
    <source>
        <dbReference type="Proteomes" id="UP000838672"/>
    </source>
</evidence>
<proteinExistence type="predicted"/>
<feature type="signal peptide" evidence="1">
    <location>
        <begin position="1"/>
        <end position="17"/>
    </location>
</feature>
<organism evidence="2 3">
    <name type="scientific">Vibrio stylophorae</name>
    <dbReference type="NCBI Taxonomy" id="659351"/>
    <lineage>
        <taxon>Bacteria</taxon>
        <taxon>Pseudomonadati</taxon>
        <taxon>Pseudomonadota</taxon>
        <taxon>Gammaproteobacteria</taxon>
        <taxon>Vibrionales</taxon>
        <taxon>Vibrionaceae</taxon>
        <taxon>Vibrio</taxon>
    </lineage>
</organism>
<name>A0ABN8E089_9VIBR</name>
<gene>
    <name evidence="2" type="ORF">VST7929_03025</name>
</gene>
<dbReference type="Proteomes" id="UP000838672">
    <property type="component" value="Unassembled WGS sequence"/>
</dbReference>
<feature type="chain" id="PRO_5047317354" evidence="1">
    <location>
        <begin position="18"/>
        <end position="199"/>
    </location>
</feature>
<evidence type="ECO:0000256" key="1">
    <source>
        <dbReference type="SAM" id="SignalP"/>
    </source>
</evidence>
<accession>A0ABN8E089</accession>
<protein>
    <submittedName>
        <fullName evidence="2">Uncharacterized protein</fullName>
    </submittedName>
</protein>
<dbReference type="RefSeq" id="WP_237468321.1">
    <property type="nucleotide sequence ID" value="NZ_CAKLDI010000002.1"/>
</dbReference>
<reference evidence="2" key="1">
    <citation type="submission" date="2021-11" db="EMBL/GenBank/DDBJ databases">
        <authorList>
            <person name="Rodrigo-Torres L."/>
            <person name="Arahal R. D."/>
            <person name="Lucena T."/>
        </authorList>
    </citation>
    <scope>NUCLEOTIDE SEQUENCE</scope>
    <source>
        <strain evidence="2">CECT 7929</strain>
    </source>
</reference>
<keyword evidence="1" id="KW-0732">Signal</keyword>
<dbReference type="EMBL" id="CAKLDI010000002">
    <property type="protein sequence ID" value="CAH0535451.1"/>
    <property type="molecule type" value="Genomic_DNA"/>
</dbReference>
<comment type="caution">
    <text evidence="2">The sequence shown here is derived from an EMBL/GenBank/DDBJ whole genome shotgun (WGS) entry which is preliminary data.</text>
</comment>